<dbReference type="Proteomes" id="UP000054270">
    <property type="component" value="Unassembled WGS sequence"/>
</dbReference>
<dbReference type="OrthoDB" id="3256438at2759"/>
<reference evidence="2" key="1">
    <citation type="submission" date="2014-04" db="EMBL/GenBank/DDBJ databases">
        <title>Evolutionary Origins and Diversification of the Mycorrhizal Mutualists.</title>
        <authorList>
            <consortium name="DOE Joint Genome Institute"/>
            <consortium name="Mycorrhizal Genomics Consortium"/>
            <person name="Kohler A."/>
            <person name="Kuo A."/>
            <person name="Nagy L.G."/>
            <person name="Floudas D."/>
            <person name="Copeland A."/>
            <person name="Barry K.W."/>
            <person name="Cichocki N."/>
            <person name="Veneault-Fourrey C."/>
            <person name="LaButti K."/>
            <person name="Lindquist E.A."/>
            <person name="Lipzen A."/>
            <person name="Lundell T."/>
            <person name="Morin E."/>
            <person name="Murat C."/>
            <person name="Riley R."/>
            <person name="Ohm R."/>
            <person name="Sun H."/>
            <person name="Tunlid A."/>
            <person name="Henrissat B."/>
            <person name="Grigoriev I.V."/>
            <person name="Hibbett D.S."/>
            <person name="Martin F."/>
        </authorList>
    </citation>
    <scope>NUCLEOTIDE SEQUENCE [LARGE SCALE GENOMIC DNA]</scope>
    <source>
        <strain evidence="2">FD-334 SS-4</strain>
    </source>
</reference>
<gene>
    <name evidence="1" type="ORF">HYPSUDRAFT_206698</name>
</gene>
<dbReference type="AlphaFoldDB" id="A0A0D2NCT2"/>
<accession>A0A0D2NCT2</accession>
<dbReference type="EMBL" id="KN817613">
    <property type="protein sequence ID" value="KJA16904.1"/>
    <property type="molecule type" value="Genomic_DNA"/>
</dbReference>
<proteinExistence type="predicted"/>
<evidence type="ECO:0000313" key="2">
    <source>
        <dbReference type="Proteomes" id="UP000054270"/>
    </source>
</evidence>
<sequence>MAFKRTSNPLYEGMKSPQKMVHHPISCELVNIPLVQKAATTSLIQAQYVQDAASTTLDLVAAAKWTEDRNLTCLASNATAFIAEIWRSYTGASSPHLWPSRELRDIIIDTTIMLYSANRFVMDGIRTRRAKFYFSEWACGVPVVPTCSNTTRRARGPPDIYRAALMASSLEGRRVLLMGARLALSIDAATKELERIVGDHRDGDCVIADGTGMVLRKRSWISIRVQSTSLPHAHPTNARARTDGG</sequence>
<organism evidence="1 2">
    <name type="scientific">Hypholoma sublateritium (strain FD-334 SS-4)</name>
    <dbReference type="NCBI Taxonomy" id="945553"/>
    <lineage>
        <taxon>Eukaryota</taxon>
        <taxon>Fungi</taxon>
        <taxon>Dikarya</taxon>
        <taxon>Basidiomycota</taxon>
        <taxon>Agaricomycotina</taxon>
        <taxon>Agaricomycetes</taxon>
        <taxon>Agaricomycetidae</taxon>
        <taxon>Agaricales</taxon>
        <taxon>Agaricineae</taxon>
        <taxon>Strophariaceae</taxon>
        <taxon>Hypholoma</taxon>
    </lineage>
</organism>
<evidence type="ECO:0000313" key="1">
    <source>
        <dbReference type="EMBL" id="KJA16904.1"/>
    </source>
</evidence>
<keyword evidence="2" id="KW-1185">Reference proteome</keyword>
<protein>
    <submittedName>
        <fullName evidence="1">Uncharacterized protein</fullName>
    </submittedName>
</protein>
<name>A0A0D2NCT2_HYPSF</name>